<reference evidence="1" key="1">
    <citation type="submission" date="2009-05" db="EMBL/GenBank/DDBJ databases">
        <authorList>
            <person name="Harkins D.M."/>
            <person name="DeShazer D."/>
            <person name="Woods D.E."/>
            <person name="Brinkac L.M."/>
            <person name="Brown K.A."/>
            <person name="Hung G.C."/>
            <person name="Tuanyok A."/>
            <person name="Zhang B."/>
            <person name="Nierman W.C."/>
        </authorList>
    </citation>
    <scope>NUCLEOTIDE SEQUENCE [LARGE SCALE GENOMIC DNA]</scope>
    <source>
        <strain evidence="1">1710a</strain>
    </source>
</reference>
<dbReference type="EMBL" id="CM000832">
    <property type="protein sequence ID" value="EET08261.1"/>
    <property type="molecule type" value="Genomic_DNA"/>
</dbReference>
<dbReference type="AlphaFoldDB" id="A0A0E1W7G0"/>
<proteinExistence type="predicted"/>
<gene>
    <name evidence="1" type="ORF">BURPS1710A_3521</name>
</gene>
<name>A0A0E1W7G0_BURPE</name>
<dbReference type="Proteomes" id="UP000001812">
    <property type="component" value="Chromosome I"/>
</dbReference>
<organism evidence="1">
    <name type="scientific">Burkholderia pseudomallei 1710a</name>
    <dbReference type="NCBI Taxonomy" id="320371"/>
    <lineage>
        <taxon>Bacteria</taxon>
        <taxon>Pseudomonadati</taxon>
        <taxon>Pseudomonadota</taxon>
        <taxon>Betaproteobacteria</taxon>
        <taxon>Burkholderiales</taxon>
        <taxon>Burkholderiaceae</taxon>
        <taxon>Burkholderia</taxon>
        <taxon>pseudomallei group</taxon>
    </lineage>
</organism>
<accession>A0A0E1W7G0</accession>
<protein>
    <submittedName>
        <fullName evidence="1">Uncharacterized protein</fullName>
    </submittedName>
</protein>
<evidence type="ECO:0000313" key="1">
    <source>
        <dbReference type="EMBL" id="EET08261.1"/>
    </source>
</evidence>
<sequence length="41" mass="4534">MGVGAQKGDIIVARRARLARHRRCDKCKFFAICGVCDVLSI</sequence>
<dbReference type="HOGENOM" id="CLU_3266966_0_0_4"/>